<dbReference type="GO" id="GO:0046983">
    <property type="term" value="F:protein dimerization activity"/>
    <property type="evidence" value="ECO:0007669"/>
    <property type="project" value="InterPro"/>
</dbReference>
<evidence type="ECO:0000256" key="1">
    <source>
        <dbReference type="ARBA" id="ARBA00022603"/>
    </source>
</evidence>
<keyword evidence="7" id="KW-1185">Reference proteome</keyword>
<dbReference type="InterPro" id="IPR036390">
    <property type="entry name" value="WH_DNA-bd_sf"/>
</dbReference>
<gene>
    <name evidence="6" type="ORF">BWI75_10310</name>
</gene>
<dbReference type="Gene3D" id="3.40.50.150">
    <property type="entry name" value="Vaccinia Virus protein VP39"/>
    <property type="match status" value="1"/>
</dbReference>
<dbReference type="PROSITE" id="PS51683">
    <property type="entry name" value="SAM_OMT_II"/>
    <property type="match status" value="1"/>
</dbReference>
<dbReference type="AlphaFoldDB" id="A0A6N8FUD2"/>
<dbReference type="PANTHER" id="PTHR11746">
    <property type="entry name" value="O-METHYLTRANSFERASE"/>
    <property type="match status" value="1"/>
</dbReference>
<keyword evidence="1 6" id="KW-0489">Methyltransferase</keyword>
<dbReference type="InterPro" id="IPR001077">
    <property type="entry name" value="COMT_C"/>
</dbReference>
<accession>A0A6N8FUD2</accession>
<dbReference type="Pfam" id="PF08100">
    <property type="entry name" value="Dimerisation"/>
    <property type="match status" value="1"/>
</dbReference>
<dbReference type="InterPro" id="IPR036388">
    <property type="entry name" value="WH-like_DNA-bd_sf"/>
</dbReference>
<evidence type="ECO:0000313" key="7">
    <source>
        <dbReference type="Proteomes" id="UP000441797"/>
    </source>
</evidence>
<dbReference type="EMBL" id="NAPY01000013">
    <property type="protein sequence ID" value="MUL36730.1"/>
    <property type="molecule type" value="Genomic_DNA"/>
</dbReference>
<feature type="domain" description="O-methyltransferase C-terminal" evidence="4">
    <location>
        <begin position="118"/>
        <end position="332"/>
    </location>
</feature>
<dbReference type="Pfam" id="PF00891">
    <property type="entry name" value="Methyltransf_2"/>
    <property type="match status" value="1"/>
</dbReference>
<keyword evidence="3" id="KW-0949">S-adenosyl-L-methionine</keyword>
<evidence type="ECO:0000256" key="2">
    <source>
        <dbReference type="ARBA" id="ARBA00022679"/>
    </source>
</evidence>
<feature type="domain" description="O-methyltransferase dimerisation" evidence="5">
    <location>
        <begin position="21"/>
        <end position="96"/>
    </location>
</feature>
<proteinExistence type="predicted"/>
<dbReference type="GO" id="GO:0032259">
    <property type="term" value="P:methylation"/>
    <property type="evidence" value="ECO:0007669"/>
    <property type="project" value="UniProtKB-KW"/>
</dbReference>
<dbReference type="CDD" id="cd02440">
    <property type="entry name" value="AdoMet_MTases"/>
    <property type="match status" value="1"/>
</dbReference>
<dbReference type="PIRSF" id="PIRSF005739">
    <property type="entry name" value="O-mtase"/>
    <property type="match status" value="1"/>
</dbReference>
<dbReference type="InterPro" id="IPR016461">
    <property type="entry name" value="COMT-like"/>
</dbReference>
<evidence type="ECO:0000313" key="6">
    <source>
        <dbReference type="EMBL" id="MUL36730.1"/>
    </source>
</evidence>
<evidence type="ECO:0000259" key="4">
    <source>
        <dbReference type="Pfam" id="PF00891"/>
    </source>
</evidence>
<organism evidence="6 7">
    <name type="scientific">Gloeocapsopsis dulcis AAB1 = 1H9</name>
    <dbReference type="NCBI Taxonomy" id="1433147"/>
    <lineage>
        <taxon>Bacteria</taxon>
        <taxon>Bacillati</taxon>
        <taxon>Cyanobacteriota</taxon>
        <taxon>Cyanophyceae</taxon>
        <taxon>Oscillatoriophycideae</taxon>
        <taxon>Chroococcales</taxon>
        <taxon>Chroococcaceae</taxon>
        <taxon>Gloeocapsopsis</taxon>
        <taxon>Gloeocapsopsis dulcis</taxon>
    </lineage>
</organism>
<dbReference type="InterPro" id="IPR029063">
    <property type="entry name" value="SAM-dependent_MTases_sf"/>
</dbReference>
<dbReference type="InterPro" id="IPR012967">
    <property type="entry name" value="COMT_dimerisation"/>
</dbReference>
<dbReference type="RefSeq" id="WP_105221463.1">
    <property type="nucleotide sequence ID" value="NZ_CAWNSU010000096.1"/>
</dbReference>
<dbReference type="GO" id="GO:0008171">
    <property type="term" value="F:O-methyltransferase activity"/>
    <property type="evidence" value="ECO:0007669"/>
    <property type="project" value="InterPro"/>
</dbReference>
<protein>
    <submittedName>
        <fullName evidence="6">Hydroxyneurosporene methyltransferase</fullName>
    </submittedName>
</protein>
<sequence>MTTTLAQKTNNMEAKKKIFGIIQAFWESQCLYVATRLDIFNILSEGSQSIETLAEKTATKVDKLYIILRALGHLGVLEEQPGRVFAATEVSELLITNAGPSIGHFAMHIIEPAQWDAWKVLETCLHTGEVPFERANGKTVYEFTRDEDWSGDVFIKAMSFLTDHAVDALLEVFDFSRFNTVMDVGGGQGGLISKIVKRFGCKGILFDLPYVTETAPAYIEKQGVAANALQIVTGDVFQGLPTGADAIVMKYFLSSWKDEDALMILRHCREALPKHGKVVLLQCIVPDLGEPTVCPDGIIPSLFATQIMVAVPGGAWRTQKEYERLFTASGFQLENVVHTGTNLSALEFGLVD</sequence>
<dbReference type="SUPFAM" id="SSF46785">
    <property type="entry name" value="Winged helix' DNA-binding domain"/>
    <property type="match status" value="1"/>
</dbReference>
<name>A0A6N8FUD2_9CHRO</name>
<comment type="caution">
    <text evidence="6">The sequence shown here is derived from an EMBL/GenBank/DDBJ whole genome shotgun (WGS) entry which is preliminary data.</text>
</comment>
<dbReference type="SUPFAM" id="SSF53335">
    <property type="entry name" value="S-adenosyl-L-methionine-dependent methyltransferases"/>
    <property type="match status" value="1"/>
</dbReference>
<dbReference type="Proteomes" id="UP000441797">
    <property type="component" value="Unassembled WGS sequence"/>
</dbReference>
<reference evidence="6 7" key="1">
    <citation type="journal article" date="2019" name="Front. Microbiol.">
        <title>Genomic Features for Desiccation Tolerance and Sugar Biosynthesis in the Extremophile Gloeocapsopsis sp. UTEX B3054.</title>
        <authorList>
            <person name="Urrejola C."/>
            <person name="Alcorta J."/>
            <person name="Salas L."/>
            <person name="Vasquez M."/>
            <person name="Polz M.F."/>
            <person name="Vicuna R."/>
            <person name="Diez B."/>
        </authorList>
    </citation>
    <scope>NUCLEOTIDE SEQUENCE [LARGE SCALE GENOMIC DNA]</scope>
    <source>
        <strain evidence="6 7">1H9</strain>
    </source>
</reference>
<evidence type="ECO:0000256" key="3">
    <source>
        <dbReference type="ARBA" id="ARBA00022691"/>
    </source>
</evidence>
<dbReference type="OrthoDB" id="7418600at2"/>
<evidence type="ECO:0000259" key="5">
    <source>
        <dbReference type="Pfam" id="PF08100"/>
    </source>
</evidence>
<dbReference type="Gene3D" id="1.10.10.10">
    <property type="entry name" value="Winged helix-like DNA-binding domain superfamily/Winged helix DNA-binding domain"/>
    <property type="match status" value="1"/>
</dbReference>
<keyword evidence="2 6" id="KW-0808">Transferase</keyword>